<proteinExistence type="inferred from homology"/>
<feature type="coiled-coil region" evidence="3">
    <location>
        <begin position="242"/>
        <end position="350"/>
    </location>
</feature>
<evidence type="ECO:0000256" key="2">
    <source>
        <dbReference type="ARBA" id="ARBA00023054"/>
    </source>
</evidence>
<dbReference type="GO" id="GO:0009903">
    <property type="term" value="P:chloroplast avoidance movement"/>
    <property type="evidence" value="ECO:0007669"/>
    <property type="project" value="TreeGrafter"/>
</dbReference>
<feature type="coiled-coil region" evidence="3">
    <location>
        <begin position="493"/>
        <end position="520"/>
    </location>
</feature>
<feature type="coiled-coil region" evidence="3">
    <location>
        <begin position="611"/>
        <end position="648"/>
    </location>
</feature>
<keyword evidence="6" id="KW-1185">Reference proteome</keyword>
<dbReference type="EMBL" id="JAAALK010000283">
    <property type="protein sequence ID" value="KAG8073106.1"/>
    <property type="molecule type" value="Genomic_DNA"/>
</dbReference>
<dbReference type="OrthoDB" id="689696at2759"/>
<feature type="region of interest" description="Disordered" evidence="4">
    <location>
        <begin position="689"/>
        <end position="713"/>
    </location>
</feature>
<comment type="similarity">
    <text evidence="1">Belongs to the WEB family.</text>
</comment>
<feature type="coiled-coil region" evidence="3">
    <location>
        <begin position="141"/>
        <end position="210"/>
    </location>
</feature>
<evidence type="ECO:0000256" key="3">
    <source>
        <dbReference type="SAM" id="Coils"/>
    </source>
</evidence>
<evidence type="ECO:0000256" key="1">
    <source>
        <dbReference type="ARBA" id="ARBA00005485"/>
    </source>
</evidence>
<accession>A0A8J5SCH8</accession>
<evidence type="ECO:0000313" key="6">
    <source>
        <dbReference type="Proteomes" id="UP000729402"/>
    </source>
</evidence>
<sequence>MRPQLRLPVRGRNSVGTIRYIFDLVLHLCCGMDEGTCQPSVAPPASSDLAGSRVDPAPLGYASPTRQDYQCQQPEGGREHEAVSFASNGSNSADGVQAGIISYKASEIADRFIQVVDGKVHIDTTAPIDSVKGAVSKFGGILDWRERRNQVQDELDKVQEEIAEYQKRSQEAEAGKAQAVQELGGNKSAIDELTLNLEKAQVDEARARKDSKIAELRLRETQQGISLRIAAKAELDVARDRHATALADLQSVKAELEALRKDQAAAAAEAETAAARARGTVYSSQEGEKAVEELTAELVGLKEELDASYHTHDKAEENRMRTALALEQDKVQFQRELELAEHEVKKLVDALMAERDLESKVAVASELLVSLRAELFARAVEGTLGEEATEKEKPTVSSRAMLDKTKKELKDVKENVDKAKDEVKCLHVAAASLNADLAMQRAELAARRRKEGVIAASIPSLEEELSRVKSALAAAYGARAEEGGQETKMPAQIDEARREAEQAKAKAQSAREDVSKAREDVEVAKAGVFAMEARLKAVKQEILAATMSGEVAAASAAALMTEGKPARNAQSQDVEGSVTLTVEEYDELSQRARETEDVAGNRVTEAVKLIKEAEDAEMRSLEKLAQQVKKTEQRRQALQAATSEAEEAEFGKLAAERELRQWRAEQEHQRRLTGETASPRTGLAEISVFDDASGSGDGRGNPHILSPRGYMPRPEMTATEGEAKHKATFFPRMVMFLARKRVQNWK</sequence>
<dbReference type="InterPro" id="IPR008545">
    <property type="entry name" value="Web"/>
</dbReference>
<dbReference type="Pfam" id="PF05701">
    <property type="entry name" value="WEMBL"/>
    <property type="match status" value="1"/>
</dbReference>
<dbReference type="PANTHER" id="PTHR32054:SF6">
    <property type="entry name" value="PROTEIN WEAK CHLOROPLAST MOVEMENT UNDER BLUE LIGHT 1"/>
    <property type="match status" value="1"/>
</dbReference>
<dbReference type="Proteomes" id="UP000729402">
    <property type="component" value="Unassembled WGS sequence"/>
</dbReference>
<organism evidence="5 6">
    <name type="scientific">Zizania palustris</name>
    <name type="common">Northern wild rice</name>
    <dbReference type="NCBI Taxonomy" id="103762"/>
    <lineage>
        <taxon>Eukaryota</taxon>
        <taxon>Viridiplantae</taxon>
        <taxon>Streptophyta</taxon>
        <taxon>Embryophyta</taxon>
        <taxon>Tracheophyta</taxon>
        <taxon>Spermatophyta</taxon>
        <taxon>Magnoliopsida</taxon>
        <taxon>Liliopsida</taxon>
        <taxon>Poales</taxon>
        <taxon>Poaceae</taxon>
        <taxon>BOP clade</taxon>
        <taxon>Oryzoideae</taxon>
        <taxon>Oryzeae</taxon>
        <taxon>Zizaniinae</taxon>
        <taxon>Zizania</taxon>
    </lineage>
</organism>
<keyword evidence="2 3" id="KW-0175">Coiled coil</keyword>
<protein>
    <recommendedName>
        <fullName evidence="7">Protein WEAK CHLOROPLAST MOVEMENT UNDER BLUE LIGHT 1</fullName>
    </recommendedName>
</protein>
<reference evidence="5" key="2">
    <citation type="submission" date="2021-02" db="EMBL/GenBank/DDBJ databases">
        <authorList>
            <person name="Kimball J.A."/>
            <person name="Haas M.W."/>
            <person name="Macchietto M."/>
            <person name="Kono T."/>
            <person name="Duquette J."/>
            <person name="Shao M."/>
        </authorList>
    </citation>
    <scope>NUCLEOTIDE SEQUENCE</scope>
    <source>
        <tissue evidence="5">Fresh leaf tissue</tissue>
    </source>
</reference>
<dbReference type="AlphaFoldDB" id="A0A8J5SCH8"/>
<dbReference type="GO" id="GO:0009904">
    <property type="term" value="P:chloroplast accumulation movement"/>
    <property type="evidence" value="ECO:0007669"/>
    <property type="project" value="TreeGrafter"/>
</dbReference>
<evidence type="ECO:0008006" key="7">
    <source>
        <dbReference type="Google" id="ProtNLM"/>
    </source>
</evidence>
<comment type="caution">
    <text evidence="5">The sequence shown here is derived from an EMBL/GenBank/DDBJ whole genome shotgun (WGS) entry which is preliminary data.</text>
</comment>
<evidence type="ECO:0000256" key="4">
    <source>
        <dbReference type="SAM" id="MobiDB-lite"/>
    </source>
</evidence>
<dbReference type="PANTHER" id="PTHR32054">
    <property type="entry name" value="HEAVY CHAIN, PUTATIVE, EXPRESSED-RELATED-RELATED"/>
    <property type="match status" value="1"/>
</dbReference>
<name>A0A8J5SCH8_ZIZPA</name>
<evidence type="ECO:0000313" key="5">
    <source>
        <dbReference type="EMBL" id="KAG8073106.1"/>
    </source>
</evidence>
<gene>
    <name evidence="5" type="ORF">GUJ93_ZPchr0006g41534</name>
</gene>
<reference evidence="5" key="1">
    <citation type="journal article" date="2021" name="bioRxiv">
        <title>Whole Genome Assembly and Annotation of Northern Wild Rice, Zizania palustris L., Supports a Whole Genome Duplication in the Zizania Genus.</title>
        <authorList>
            <person name="Haas M."/>
            <person name="Kono T."/>
            <person name="Macchietto M."/>
            <person name="Millas R."/>
            <person name="McGilp L."/>
            <person name="Shao M."/>
            <person name="Duquette J."/>
            <person name="Hirsch C.N."/>
            <person name="Kimball J."/>
        </authorList>
    </citation>
    <scope>NUCLEOTIDE SEQUENCE</scope>
    <source>
        <tissue evidence="5">Fresh leaf tissue</tissue>
    </source>
</reference>
<feature type="coiled-coil region" evidence="3">
    <location>
        <begin position="402"/>
        <end position="429"/>
    </location>
</feature>
<dbReference type="GO" id="GO:0005829">
    <property type="term" value="C:cytosol"/>
    <property type="evidence" value="ECO:0007669"/>
    <property type="project" value="TreeGrafter"/>
</dbReference>